<keyword evidence="2" id="KW-1185">Reference proteome</keyword>
<sequence>MQSTSCVQRNDVCRLTEPSSICRESSACVPDPSIEASLFSLRGNPAPISASASSVPLLSFTDSCNTEASGHAFHPDHAPQNIAKSGNVVSHAKLEELLYQTTDVQFRQCINAHRPLARVVQSQHQSQYNVEQSHNPHIHTIYRNDAVPKVSPQSRQYRDLQLVNMMHHTAFSFKGLHAGMDIQSQLEILRTNEKLLLIQQWRDLWEEVRPPHDDWFSRRDATFAGEARRAHLMQYSERAQQTQYQTYLHIRNLHQQICQDSEYPY</sequence>
<proteinExistence type="predicted"/>
<name>A0ABQ8EZE0_9FUNG</name>
<reference evidence="1 2" key="1">
    <citation type="submission" date="2021-02" db="EMBL/GenBank/DDBJ databases">
        <title>Variation within the Batrachochytrium salamandrivorans European outbreak.</title>
        <authorList>
            <person name="Kelly M."/>
            <person name="Pasmans F."/>
            <person name="Shea T.P."/>
            <person name="Munoz J.F."/>
            <person name="Carranza S."/>
            <person name="Cuomo C.A."/>
            <person name="Martel A."/>
        </authorList>
    </citation>
    <scope>NUCLEOTIDE SEQUENCE [LARGE SCALE GENOMIC DNA]</scope>
    <source>
        <strain evidence="1 2">AMFP18/2</strain>
    </source>
</reference>
<comment type="caution">
    <text evidence="1">The sequence shown here is derived from an EMBL/GenBank/DDBJ whole genome shotgun (WGS) entry which is preliminary data.</text>
</comment>
<evidence type="ECO:0000313" key="2">
    <source>
        <dbReference type="Proteomes" id="UP001648503"/>
    </source>
</evidence>
<evidence type="ECO:0000313" key="1">
    <source>
        <dbReference type="EMBL" id="KAH6587847.1"/>
    </source>
</evidence>
<dbReference type="Proteomes" id="UP001648503">
    <property type="component" value="Unassembled WGS sequence"/>
</dbReference>
<dbReference type="EMBL" id="JAFCIX010000550">
    <property type="protein sequence ID" value="KAH6587847.1"/>
    <property type="molecule type" value="Genomic_DNA"/>
</dbReference>
<protein>
    <submittedName>
        <fullName evidence="1">Uncharacterized protein</fullName>
    </submittedName>
</protein>
<accession>A0ABQ8EZE0</accession>
<gene>
    <name evidence="1" type="ORF">BASA50_011038</name>
</gene>
<organism evidence="1 2">
    <name type="scientific">Batrachochytrium salamandrivorans</name>
    <dbReference type="NCBI Taxonomy" id="1357716"/>
    <lineage>
        <taxon>Eukaryota</taxon>
        <taxon>Fungi</taxon>
        <taxon>Fungi incertae sedis</taxon>
        <taxon>Chytridiomycota</taxon>
        <taxon>Chytridiomycota incertae sedis</taxon>
        <taxon>Chytridiomycetes</taxon>
        <taxon>Rhizophydiales</taxon>
        <taxon>Rhizophydiales incertae sedis</taxon>
        <taxon>Batrachochytrium</taxon>
    </lineage>
</organism>